<proteinExistence type="predicted"/>
<reference evidence="1 2" key="1">
    <citation type="journal article" date="2019" name="Nat. Microbiol.">
        <title>Mediterranean grassland soil C-N compound turnover is dependent on rainfall and depth, and is mediated by genomically divergent microorganisms.</title>
        <authorList>
            <person name="Diamond S."/>
            <person name="Andeer P.F."/>
            <person name="Li Z."/>
            <person name="Crits-Christoph A."/>
            <person name="Burstein D."/>
            <person name="Anantharaman K."/>
            <person name="Lane K.R."/>
            <person name="Thomas B.C."/>
            <person name="Pan C."/>
            <person name="Northen T.R."/>
            <person name="Banfield J.F."/>
        </authorList>
    </citation>
    <scope>NUCLEOTIDE SEQUENCE [LARGE SCALE GENOMIC DNA]</scope>
    <source>
        <strain evidence="1">WS_11</strain>
    </source>
</reference>
<name>A0A538UA93_UNCEI</name>
<evidence type="ECO:0000313" key="2">
    <source>
        <dbReference type="Proteomes" id="UP000319771"/>
    </source>
</evidence>
<accession>A0A538UA93</accession>
<comment type="caution">
    <text evidence="1">The sequence shown here is derived from an EMBL/GenBank/DDBJ whole genome shotgun (WGS) entry which is preliminary data.</text>
</comment>
<dbReference type="Gene3D" id="2.120.10.10">
    <property type="match status" value="1"/>
</dbReference>
<dbReference type="EMBL" id="VBPB01000091">
    <property type="protein sequence ID" value="TMQ72832.1"/>
    <property type="molecule type" value="Genomic_DNA"/>
</dbReference>
<dbReference type="SUPFAM" id="SSF50939">
    <property type="entry name" value="Sialidases"/>
    <property type="match status" value="1"/>
</dbReference>
<dbReference type="Proteomes" id="UP000319771">
    <property type="component" value="Unassembled WGS sequence"/>
</dbReference>
<gene>
    <name evidence="1" type="ORF">E6K81_06405</name>
</gene>
<sequence>MALALLLAGCGRFDARDWARVREVTPSFLIARTADDAALASDRHGRVALTWVTNGPGGQDLWLSLSSDSGVTFAPPLRVNPREGGVASQAESRPLPVFGPGGELLVVWSQRRGHDPLVADLVASAVAVGARAPAAPVVINDDAGDALPTYHGFAAVTFLPGGGVFAAWMDHREGVRQGESAGHASSIFYAVSGDGGATWSDNRSLTGQACPCCRPAAIGDADGVVAVAYRAEQGDRREPALAISRDRGGSFALDSVVVADGWRLPVCPVDGPALSVDAAGGGQYAWYSGAGEAGVWIAAWHPSAGLAGARRPLADDLVRPGHPHLATLGGATLIAVEGTPRADTTRRVVAVRTLDPDGSLTPWLFLGAQAGDGWVATPGERTALVCWTEREDGTSRVRVARVTRRGR</sequence>
<organism evidence="1 2">
    <name type="scientific">Eiseniibacteriota bacterium</name>
    <dbReference type="NCBI Taxonomy" id="2212470"/>
    <lineage>
        <taxon>Bacteria</taxon>
        <taxon>Candidatus Eiseniibacteriota</taxon>
    </lineage>
</organism>
<evidence type="ECO:0000313" key="1">
    <source>
        <dbReference type="EMBL" id="TMQ72832.1"/>
    </source>
</evidence>
<protein>
    <submittedName>
        <fullName evidence="1">Exo-alpha-sialidase</fullName>
    </submittedName>
</protein>
<dbReference type="InterPro" id="IPR036278">
    <property type="entry name" value="Sialidase_sf"/>
</dbReference>
<dbReference type="AlphaFoldDB" id="A0A538UA93"/>
<dbReference type="CDD" id="cd15482">
    <property type="entry name" value="Sialidase_non-viral"/>
    <property type="match status" value="1"/>
</dbReference>